<gene>
    <name evidence="2" type="ORF">Fcan01_20002</name>
</gene>
<dbReference type="AlphaFoldDB" id="A0A226DKI7"/>
<dbReference type="OrthoDB" id="8196708at2759"/>
<evidence type="ECO:0000313" key="2">
    <source>
        <dbReference type="EMBL" id="OXA45364.1"/>
    </source>
</evidence>
<evidence type="ECO:0008006" key="4">
    <source>
        <dbReference type="Google" id="ProtNLM"/>
    </source>
</evidence>
<sequence length="477" mass="53621">MSQFYLSPCKSLFRLVFRIFLSIFVAIGLLILLVFALFPRCFVILLAKIVSPTGFGEILDGISNVFGVNANLTTMVFHWRVQGVPDLTKIKEDFTLKILNCRDSHNKLRYPELRQSIISWCGFLFWKNVPNFELSIRLILPLSFDLYSTQGRSLLINMSELGWKFGRQVLWEIVLIPVQSGEYFDIIFRYHHALGDGVSILNLFSNVTHPDLVGQVVPPKMMGRGLACTKSCQNWAFISTLVMIPYDLAAYVEAQLISLFSTDVFSAIDRNTSGFSGRISYAPSLPPISFSTMKKLANENNISLTTFMYHCLTNSVRKAALKRGVSPSADILVNFPMLSKDHPDKMRNIIEENSATRMHLIKEQLENLGNSAIPWVLGMIGSLAACQLPVILRTMLRLNNRLRANFTFTNFSWNRLPITMFGFPVLGMNGILGGTHGTKVIAMGLMTSCDDVWLSMMGDSGYIGKNVVDDIVEGFYQ</sequence>
<keyword evidence="3" id="KW-1185">Reference proteome</keyword>
<comment type="caution">
    <text evidence="2">The sequence shown here is derived from an EMBL/GenBank/DDBJ whole genome shotgun (WGS) entry which is preliminary data.</text>
</comment>
<proteinExistence type="predicted"/>
<dbReference type="EMBL" id="LNIX01000018">
    <property type="protein sequence ID" value="OXA45364.1"/>
    <property type="molecule type" value="Genomic_DNA"/>
</dbReference>
<organism evidence="2 3">
    <name type="scientific">Folsomia candida</name>
    <name type="common">Springtail</name>
    <dbReference type="NCBI Taxonomy" id="158441"/>
    <lineage>
        <taxon>Eukaryota</taxon>
        <taxon>Metazoa</taxon>
        <taxon>Ecdysozoa</taxon>
        <taxon>Arthropoda</taxon>
        <taxon>Hexapoda</taxon>
        <taxon>Collembola</taxon>
        <taxon>Entomobryomorpha</taxon>
        <taxon>Isotomoidea</taxon>
        <taxon>Isotomidae</taxon>
        <taxon>Proisotominae</taxon>
        <taxon>Folsomia</taxon>
    </lineage>
</organism>
<protein>
    <recommendedName>
        <fullName evidence="4">Diacylglycerol O-acyltransferase</fullName>
    </recommendedName>
</protein>
<dbReference type="Proteomes" id="UP000198287">
    <property type="component" value="Unassembled WGS sequence"/>
</dbReference>
<keyword evidence="1" id="KW-1133">Transmembrane helix</keyword>
<reference evidence="2 3" key="1">
    <citation type="submission" date="2015-12" db="EMBL/GenBank/DDBJ databases">
        <title>The genome of Folsomia candida.</title>
        <authorList>
            <person name="Faddeeva A."/>
            <person name="Derks M.F."/>
            <person name="Anvar Y."/>
            <person name="Smit S."/>
            <person name="Van Straalen N."/>
            <person name="Roelofs D."/>
        </authorList>
    </citation>
    <scope>NUCLEOTIDE SEQUENCE [LARGE SCALE GENOMIC DNA]</scope>
    <source>
        <strain evidence="2 3">VU population</strain>
        <tissue evidence="2">Whole body</tissue>
    </source>
</reference>
<keyword evidence="1" id="KW-0812">Transmembrane</keyword>
<evidence type="ECO:0000256" key="1">
    <source>
        <dbReference type="SAM" id="Phobius"/>
    </source>
</evidence>
<evidence type="ECO:0000313" key="3">
    <source>
        <dbReference type="Proteomes" id="UP000198287"/>
    </source>
</evidence>
<accession>A0A226DKI7</accession>
<dbReference type="SUPFAM" id="SSF52777">
    <property type="entry name" value="CoA-dependent acyltransferases"/>
    <property type="match status" value="1"/>
</dbReference>
<name>A0A226DKI7_FOLCA</name>
<keyword evidence="1" id="KW-0472">Membrane</keyword>
<feature type="transmembrane region" description="Helical" evidence="1">
    <location>
        <begin position="12"/>
        <end position="38"/>
    </location>
</feature>